<dbReference type="Proteomes" id="UP001059950">
    <property type="component" value="Chromosome"/>
</dbReference>
<name>A0ABY5GR40_9GAMM</name>
<dbReference type="InterPro" id="IPR041651">
    <property type="entry name" value="DUF5610"/>
</dbReference>
<proteinExistence type="predicted"/>
<gene>
    <name evidence="3" type="ORF">KDX31_10160</name>
</gene>
<reference evidence="3" key="1">
    <citation type="submission" date="2021-04" db="EMBL/GenBank/DDBJ databases">
        <title>Oceanospirillales bacteria with DddD are important DMSP degraders in coastal seawater.</title>
        <authorList>
            <person name="Liu J."/>
        </authorList>
    </citation>
    <scope>NUCLEOTIDE SEQUENCE</scope>
    <source>
        <strain evidence="3">GY6</strain>
    </source>
</reference>
<evidence type="ECO:0000259" key="2">
    <source>
        <dbReference type="Pfam" id="PF18433"/>
    </source>
</evidence>
<sequence>MEINSINSQSATERSKPAEQTPTQRNKLAQNQAMLQASLDVSISSGNDSLALLYRTAVTELNKILETDLGPSAIQQVYDSGVDVSPEATAERIISMNSKFFSSYQEQHPEMDYETQVKTFITLISGGIAQGFTEAREILDGLQVLEGDIATNIDTTYDLVQEKLTTLMDTLLNQEQSADNGSEQQP</sequence>
<accession>A0ABY5GR40</accession>
<evidence type="ECO:0000256" key="1">
    <source>
        <dbReference type="SAM" id="MobiDB-lite"/>
    </source>
</evidence>
<evidence type="ECO:0000313" key="3">
    <source>
        <dbReference type="EMBL" id="UTW01742.1"/>
    </source>
</evidence>
<evidence type="ECO:0000313" key="4">
    <source>
        <dbReference type="Proteomes" id="UP001059950"/>
    </source>
</evidence>
<dbReference type="Gene3D" id="1.10.132.90">
    <property type="match status" value="1"/>
</dbReference>
<feature type="region of interest" description="Disordered" evidence="1">
    <location>
        <begin position="1"/>
        <end position="25"/>
    </location>
</feature>
<keyword evidence="4" id="KW-1185">Reference proteome</keyword>
<protein>
    <submittedName>
        <fullName evidence="3">DUF5610 domain-containing protein</fullName>
    </submittedName>
</protein>
<dbReference type="Pfam" id="PF18433">
    <property type="entry name" value="DUF5610"/>
    <property type="match status" value="1"/>
</dbReference>
<dbReference type="EMBL" id="CP073344">
    <property type="protein sequence ID" value="UTW01742.1"/>
    <property type="molecule type" value="Genomic_DNA"/>
</dbReference>
<feature type="domain" description="DUF5610" evidence="2">
    <location>
        <begin position="47"/>
        <end position="166"/>
    </location>
</feature>
<organism evidence="3 4">
    <name type="scientific">Amphritea atlantica</name>
    <dbReference type="NCBI Taxonomy" id="355243"/>
    <lineage>
        <taxon>Bacteria</taxon>
        <taxon>Pseudomonadati</taxon>
        <taxon>Pseudomonadota</taxon>
        <taxon>Gammaproteobacteria</taxon>
        <taxon>Oceanospirillales</taxon>
        <taxon>Oceanospirillaceae</taxon>
        <taxon>Amphritea</taxon>
    </lineage>
</organism>